<evidence type="ECO:0000256" key="1">
    <source>
        <dbReference type="SAM" id="Coils"/>
    </source>
</evidence>
<name>A0ABM3C6N3_DROKI</name>
<proteinExistence type="predicted"/>
<feature type="region of interest" description="Disordered" evidence="2">
    <location>
        <begin position="1"/>
        <end position="146"/>
    </location>
</feature>
<feature type="coiled-coil region" evidence="1">
    <location>
        <begin position="667"/>
        <end position="701"/>
    </location>
</feature>
<reference evidence="4" key="1">
    <citation type="submission" date="2025-05" db="UniProtKB">
        <authorList>
            <consortium name="RefSeq"/>
        </authorList>
    </citation>
    <scope>NUCLEOTIDE SEQUENCE [LARGE SCALE GENOMIC DNA]</scope>
    <source>
        <strain evidence="4">14028-0561.14</strain>
    </source>
</reference>
<keyword evidence="4" id="KW-1185">Reference proteome</keyword>
<dbReference type="Pfam" id="PF13870">
    <property type="entry name" value="CCDC113_CCDC96_CC"/>
    <property type="match status" value="1"/>
</dbReference>
<dbReference type="RefSeq" id="XP_041632049.1">
    <property type="nucleotide sequence ID" value="XM_041776115.2"/>
</dbReference>
<evidence type="ECO:0000313" key="5">
    <source>
        <dbReference type="RefSeq" id="XP_041632049.1"/>
    </source>
</evidence>
<evidence type="ECO:0000259" key="3">
    <source>
        <dbReference type="Pfam" id="PF13870"/>
    </source>
</evidence>
<feature type="compositionally biased region" description="Polar residues" evidence="2">
    <location>
        <begin position="191"/>
        <end position="207"/>
    </location>
</feature>
<feature type="compositionally biased region" description="Basic and acidic residues" evidence="2">
    <location>
        <begin position="81"/>
        <end position="90"/>
    </location>
</feature>
<keyword evidence="1" id="KW-0175">Coiled coil</keyword>
<evidence type="ECO:0000313" key="4">
    <source>
        <dbReference type="Proteomes" id="UP001652661"/>
    </source>
</evidence>
<feature type="compositionally biased region" description="Low complexity" evidence="2">
    <location>
        <begin position="10"/>
        <end position="21"/>
    </location>
</feature>
<feature type="region of interest" description="Disordered" evidence="2">
    <location>
        <begin position="191"/>
        <end position="225"/>
    </location>
</feature>
<feature type="compositionally biased region" description="Low complexity" evidence="2">
    <location>
        <begin position="116"/>
        <end position="128"/>
    </location>
</feature>
<dbReference type="InterPro" id="IPR025254">
    <property type="entry name" value="CCDC113/CCDC96_CC"/>
</dbReference>
<evidence type="ECO:0000256" key="2">
    <source>
        <dbReference type="SAM" id="MobiDB-lite"/>
    </source>
</evidence>
<organism evidence="4 5">
    <name type="scientific">Drosophila kikkawai</name>
    <name type="common">Fruit fly</name>
    <dbReference type="NCBI Taxonomy" id="30033"/>
    <lineage>
        <taxon>Eukaryota</taxon>
        <taxon>Metazoa</taxon>
        <taxon>Ecdysozoa</taxon>
        <taxon>Arthropoda</taxon>
        <taxon>Hexapoda</taxon>
        <taxon>Insecta</taxon>
        <taxon>Pterygota</taxon>
        <taxon>Neoptera</taxon>
        <taxon>Endopterygota</taxon>
        <taxon>Diptera</taxon>
        <taxon>Brachycera</taxon>
        <taxon>Muscomorpha</taxon>
        <taxon>Ephydroidea</taxon>
        <taxon>Drosophilidae</taxon>
        <taxon>Drosophila</taxon>
        <taxon>Sophophora</taxon>
    </lineage>
</organism>
<sequence>MSATTIKVPSQSSNAASHLSSGLELQASKSQHGSATNALQTKKSVAEILASECNKPPKEGTKPYPRNTFILLKTGKKNGIARKETEKEIKPISTRTRTSSPKTSARIEKRTPNQVTKSTRSRTSSPKSLVEKPRSMRNPLKKLGDSMQLLRSKSLLSVISKVSSRKANQRSFFRDGAFKNYPFGTSFMSQGSAPSNFSNKTQISISPNGGRKSTKKSKGIWGPNKIGKLKAKPMEYEVLLVKTQLNERAGVQPKKTLKASNAKADELILSSDSEEDALLEAKSPVSEPEEPTKDEPAERNAFLEIFGSLPNISAMSSTETLDKVELPDPEAEFLYVNPVDVERSESDKSETPIGSLEELELLSASDRRSHASTDISLDFQIESEDESVRDPTLVEEPQVEDISVLMKNMDTRSTYVGFKTPSTSANEKYPVPSIDKIEAFLDDLLKEAANLALRPRMQRILDPYKLRDQLGQLLIQYQDTLKQNHTLDNIISEYFIRRKELVFVVEDEGIGSIHRPRLMEAIKALDHHLERERETKILTDNLVGKLKTHERVVKNFEVQKVNEFEAKVRETLLKDSYIRLPLVINDLFRMMNEVRNEVSKSRQKLSSVQHQLATMEMKYAKMNAAGNSVSEYLAEQAESQTLNIKLCEREVELKRLKDRVTYDLHTMAELREKEKLNRALLQEMKDKLKSKRLRQKQLRDLLYDKMLQRKCLKKETENIRRGCLMLHPDLLRDYDATEEHLQAKQEVIRKLRSEYNCLEQKLSQVESGDSRKKSILRTSIK</sequence>
<dbReference type="GeneID" id="108076844"/>
<feature type="coiled-coil region" evidence="1">
    <location>
        <begin position="584"/>
        <end position="611"/>
    </location>
</feature>
<protein>
    <submittedName>
        <fullName evidence="5">ELKS/Rab6-interacting/CAST family member 1 isoform X1</fullName>
    </submittedName>
</protein>
<feature type="compositionally biased region" description="Polar residues" evidence="2">
    <location>
        <begin position="27"/>
        <end position="43"/>
    </location>
</feature>
<feature type="region of interest" description="Disordered" evidence="2">
    <location>
        <begin position="268"/>
        <end position="297"/>
    </location>
</feature>
<feature type="compositionally biased region" description="Low complexity" evidence="2">
    <location>
        <begin position="91"/>
        <end position="104"/>
    </location>
</feature>
<feature type="domain" description="CCDC113/CCDC96 coiled-coil" evidence="3">
    <location>
        <begin position="591"/>
        <end position="763"/>
    </location>
</feature>
<dbReference type="Proteomes" id="UP001652661">
    <property type="component" value="Chromosome 2L"/>
</dbReference>
<accession>A0ABM3C6N3</accession>
<reference evidence="5" key="2">
    <citation type="submission" date="2025-08" db="UniProtKB">
        <authorList>
            <consortium name="RefSeq"/>
        </authorList>
    </citation>
    <scope>IDENTIFICATION</scope>
    <source>
        <strain evidence="5">14028-0561.14</strain>
        <tissue evidence="5">Whole fly</tissue>
    </source>
</reference>
<gene>
    <name evidence="5" type="primary">LOC108076844</name>
</gene>
<feature type="coiled-coil region" evidence="1">
    <location>
        <begin position="734"/>
        <end position="768"/>
    </location>
</feature>